<feature type="transmembrane region" description="Helical" evidence="9">
    <location>
        <begin position="176"/>
        <end position="196"/>
    </location>
</feature>
<evidence type="ECO:0000313" key="10">
    <source>
        <dbReference type="Proteomes" id="UP000515163"/>
    </source>
</evidence>
<evidence type="ECO:0000313" key="11">
    <source>
        <dbReference type="RefSeq" id="XP_031566383.1"/>
    </source>
</evidence>
<dbReference type="GO" id="GO:0005261">
    <property type="term" value="F:monoatomic cation channel activity"/>
    <property type="evidence" value="ECO:0007669"/>
    <property type="project" value="TreeGrafter"/>
</dbReference>
<sequence length="371" mass="42361">MASITMAAMFTNLKSVFQKQTGTVRNVVTVLLVFGMQAIVSSEDLFKCPIKDHASYGWMFIIAPGIILFLIALFLNDGFWKIATGCCYQGNRRRISARRRYCPCCFPKWGFSKNLLEVLFYSAVASAIWIFWSFLERKYYTCAKAGNKEARLFNKTIEEKKRIELEFSKASDESQIIAFSLLAIMLGVPFIVLTTYRCCCQRPISSLPSPYEYLKLEAKSAVETFTSKMEGLAKDQGKRKAEMYFSEQIQSDKTPTAILIQAYDDLTKVESYAQVFPALDEYKEMEAKAAVSAFKTQVEGAGKDKVALTFVDKTLGEYEKKNPFRVVENVYESIVERYPRSTGDRSQPYVKMEEQLNEKQVRHDAFAIQMT</sequence>
<accession>A0A6P8IIN2</accession>
<keyword evidence="3" id="KW-0813">Transport</keyword>
<dbReference type="AlphaFoldDB" id="A0A6P8IIN2"/>
<proteinExistence type="inferred from homology"/>
<dbReference type="OrthoDB" id="5962981at2759"/>
<evidence type="ECO:0000256" key="7">
    <source>
        <dbReference type="ARBA" id="ARBA00023136"/>
    </source>
</evidence>
<gene>
    <name evidence="11" type="primary">LOC116301461</name>
</gene>
<dbReference type="PANTHER" id="PTHR32261:SF1">
    <property type="entry name" value="CALCIUM HOMEOSTASIS MODULATOR PROTEIN"/>
    <property type="match status" value="1"/>
</dbReference>
<keyword evidence="6" id="KW-0406">Ion transport</keyword>
<keyword evidence="10" id="KW-1185">Reference proteome</keyword>
<evidence type="ECO:0000256" key="6">
    <source>
        <dbReference type="ARBA" id="ARBA00023065"/>
    </source>
</evidence>
<protein>
    <submittedName>
        <fullName evidence="11">Calcium homeostasis modulator protein 5-like</fullName>
    </submittedName>
</protein>
<evidence type="ECO:0000256" key="1">
    <source>
        <dbReference type="ARBA" id="ARBA00004141"/>
    </source>
</evidence>
<evidence type="ECO:0000256" key="8">
    <source>
        <dbReference type="ARBA" id="ARBA00023303"/>
    </source>
</evidence>
<keyword evidence="4 9" id="KW-0812">Transmembrane</keyword>
<feature type="transmembrane region" description="Helical" evidence="9">
    <location>
        <begin position="54"/>
        <end position="75"/>
    </location>
</feature>
<evidence type="ECO:0000256" key="3">
    <source>
        <dbReference type="ARBA" id="ARBA00022448"/>
    </source>
</evidence>
<name>A0A6P8IIN2_ACTTE</name>
<dbReference type="InParanoid" id="A0A6P8IIN2"/>
<dbReference type="Proteomes" id="UP000515163">
    <property type="component" value="Unplaced"/>
</dbReference>
<dbReference type="GO" id="GO:0005886">
    <property type="term" value="C:plasma membrane"/>
    <property type="evidence" value="ECO:0007669"/>
    <property type="project" value="TreeGrafter"/>
</dbReference>
<evidence type="ECO:0000256" key="2">
    <source>
        <dbReference type="ARBA" id="ARBA00008497"/>
    </source>
</evidence>
<evidence type="ECO:0000256" key="5">
    <source>
        <dbReference type="ARBA" id="ARBA00022989"/>
    </source>
</evidence>
<evidence type="ECO:0000256" key="4">
    <source>
        <dbReference type="ARBA" id="ARBA00022692"/>
    </source>
</evidence>
<comment type="similarity">
    <text evidence="2">Belongs to the CALHM family.</text>
</comment>
<comment type="subcellular location">
    <subcellularLocation>
        <location evidence="1">Membrane</location>
        <topology evidence="1">Multi-pass membrane protein</topology>
    </subcellularLocation>
</comment>
<dbReference type="GeneID" id="116301461"/>
<dbReference type="RefSeq" id="XP_031566383.1">
    <property type="nucleotide sequence ID" value="XM_031710523.1"/>
</dbReference>
<evidence type="ECO:0000256" key="9">
    <source>
        <dbReference type="SAM" id="Phobius"/>
    </source>
</evidence>
<feature type="transmembrane region" description="Helical" evidence="9">
    <location>
        <begin position="23"/>
        <end position="42"/>
    </location>
</feature>
<reference evidence="11" key="1">
    <citation type="submission" date="2025-08" db="UniProtKB">
        <authorList>
            <consortium name="RefSeq"/>
        </authorList>
    </citation>
    <scope>IDENTIFICATION</scope>
    <source>
        <tissue evidence="11">Tentacle</tissue>
    </source>
</reference>
<feature type="transmembrane region" description="Helical" evidence="9">
    <location>
        <begin position="118"/>
        <end position="135"/>
    </location>
</feature>
<keyword evidence="8" id="KW-0407">Ion channel</keyword>
<dbReference type="InterPro" id="IPR029569">
    <property type="entry name" value="CALHM"/>
</dbReference>
<dbReference type="Pfam" id="PF14798">
    <property type="entry name" value="Ca_hom_mod"/>
    <property type="match status" value="1"/>
</dbReference>
<dbReference type="FunCoup" id="A0A6P8IIN2">
    <property type="interactions" value="549"/>
</dbReference>
<keyword evidence="7 9" id="KW-0472">Membrane</keyword>
<dbReference type="PANTHER" id="PTHR32261">
    <property type="entry name" value="CALCIUM HOMEOSTASIS MODULATOR PROTEIN"/>
    <property type="match status" value="1"/>
</dbReference>
<keyword evidence="5 9" id="KW-1133">Transmembrane helix</keyword>
<dbReference type="GO" id="GO:1904669">
    <property type="term" value="P:ATP export"/>
    <property type="evidence" value="ECO:0007669"/>
    <property type="project" value="UniProtKB-ARBA"/>
</dbReference>
<organism evidence="10 11">
    <name type="scientific">Actinia tenebrosa</name>
    <name type="common">Australian red waratah sea anemone</name>
    <dbReference type="NCBI Taxonomy" id="6105"/>
    <lineage>
        <taxon>Eukaryota</taxon>
        <taxon>Metazoa</taxon>
        <taxon>Cnidaria</taxon>
        <taxon>Anthozoa</taxon>
        <taxon>Hexacorallia</taxon>
        <taxon>Actiniaria</taxon>
        <taxon>Actiniidae</taxon>
        <taxon>Actinia</taxon>
    </lineage>
</organism>
<dbReference type="KEGG" id="aten:116301461"/>